<proteinExistence type="inferred from homology"/>
<evidence type="ECO:0000259" key="2">
    <source>
        <dbReference type="Pfam" id="PF08547"/>
    </source>
</evidence>
<protein>
    <submittedName>
        <fullName evidence="3">Complex I intermediate-associated protein 30 (CIA30)</fullName>
    </submittedName>
</protein>
<dbReference type="InterPro" id="IPR013857">
    <property type="entry name" value="NADH-UbQ_OxRdtase-assoc_prot30"/>
</dbReference>
<name>A0A1H8N4L9_9FLAO</name>
<evidence type="ECO:0000313" key="4">
    <source>
        <dbReference type="Proteomes" id="UP000198657"/>
    </source>
</evidence>
<dbReference type="Pfam" id="PF08547">
    <property type="entry name" value="CIA30"/>
    <property type="match status" value="1"/>
</dbReference>
<dbReference type="PANTHER" id="PTHR13194:SF19">
    <property type="entry name" value="NAD(P)-BINDING ROSSMANN-FOLD SUPERFAMILY PROTEIN"/>
    <property type="match status" value="1"/>
</dbReference>
<evidence type="ECO:0000313" key="3">
    <source>
        <dbReference type="EMBL" id="SEO24466.1"/>
    </source>
</evidence>
<dbReference type="AlphaFoldDB" id="A0A1H8N4L9"/>
<gene>
    <name evidence="3" type="ORF">SAMN04487942_2202</name>
</gene>
<dbReference type="EMBL" id="FODN01000004">
    <property type="protein sequence ID" value="SEO24466.1"/>
    <property type="molecule type" value="Genomic_DNA"/>
</dbReference>
<sequence>MNTIKIFDFNLKSDVVNWKVVNDAVMGGVSESKFYLNTNGIGTFEGKVSLENNGGFCAVKYTFEPLILKNTTHFCIRLKGDGKQYQFRVKTNRTDSHSYVFPFQTSTDWQTIEIPIMELYPAFRGQKLNLRNYDGSHLEEITFLIGNKKEESFQLLIDSIEVK</sequence>
<dbReference type="SUPFAM" id="SSF49785">
    <property type="entry name" value="Galactose-binding domain-like"/>
    <property type="match status" value="1"/>
</dbReference>
<comment type="similarity">
    <text evidence="1">Belongs to the CIA30 family.</text>
</comment>
<dbReference type="Proteomes" id="UP000198657">
    <property type="component" value="Unassembled WGS sequence"/>
</dbReference>
<feature type="domain" description="NADH:ubiquinone oxidoreductase intermediate-associated protein 30" evidence="2">
    <location>
        <begin position="7"/>
        <end position="157"/>
    </location>
</feature>
<dbReference type="PANTHER" id="PTHR13194">
    <property type="entry name" value="COMPLEX I INTERMEDIATE-ASSOCIATED PROTEIN 30"/>
    <property type="match status" value="1"/>
</dbReference>
<keyword evidence="4" id="KW-1185">Reference proteome</keyword>
<reference evidence="4" key="1">
    <citation type="submission" date="2016-10" db="EMBL/GenBank/DDBJ databases">
        <authorList>
            <person name="Varghese N."/>
            <person name="Submissions S."/>
        </authorList>
    </citation>
    <scope>NUCLEOTIDE SEQUENCE [LARGE SCALE GENOMIC DNA]</scope>
    <source>
        <strain evidence="4">CGMCC 1.8704</strain>
    </source>
</reference>
<dbReference type="OrthoDB" id="442188at2"/>
<dbReference type="InterPro" id="IPR039131">
    <property type="entry name" value="NDUFAF1"/>
</dbReference>
<evidence type="ECO:0000256" key="1">
    <source>
        <dbReference type="ARBA" id="ARBA00007884"/>
    </source>
</evidence>
<organism evidence="3 4">
    <name type="scientific">Flavobacterium sinopsychrotolerans</name>
    <dbReference type="NCBI Taxonomy" id="604089"/>
    <lineage>
        <taxon>Bacteria</taxon>
        <taxon>Pseudomonadati</taxon>
        <taxon>Bacteroidota</taxon>
        <taxon>Flavobacteriia</taxon>
        <taxon>Flavobacteriales</taxon>
        <taxon>Flavobacteriaceae</taxon>
        <taxon>Flavobacterium</taxon>
    </lineage>
</organism>
<dbReference type="InterPro" id="IPR008979">
    <property type="entry name" value="Galactose-bd-like_sf"/>
</dbReference>
<accession>A0A1H8N4L9</accession>
<dbReference type="RefSeq" id="WP_091170878.1">
    <property type="nucleotide sequence ID" value="NZ_CBCSFM010000011.1"/>
</dbReference>
<dbReference type="STRING" id="604089.SAMN04487942_2202"/>